<sequence>MGSHSEEAISAYQDYFRREQNTCRAHPFVMNFIYFFVDSLDLDLDFDLFPNDASREILDEEIASHRNPAREELKTDEHAYGTLVEAFYFCLNRRQKQPSDMDRNPDTKTANELRREMYHVQTGRSDDAERPQSHLDGHPEHGTRHATEEDSEVDINCITDTEADTETDPDTDTEVEDGAVDQPASQLQGEPALPAPDFETEAMLPHALELDPIDREEVFNYILVKTKERHGERYGWFFETDVGKTVGKSLEEYLTPAVRDICESGSFTLERITKHRDKRYRLKHPSLHYHVWDSREGMQSQFVILAYMDLETPLSRTSQCLLNLLEMWMACIFRTLTARDLHTYLPPSVSKQSAGRHLNVAPPIWQRFPGDTPAIDERWDRELFMKFLHSEDPARREWAEWAIDSYNDFRNSPDPRLREYWFENNKSSCSWLAKLQN</sequence>
<gene>
    <name evidence="2" type="ORF">CNMCM5793_001306</name>
    <name evidence="3" type="ORF">CNMCM6106_003067</name>
</gene>
<dbReference type="EMBL" id="JACBAD010001993">
    <property type="protein sequence ID" value="KAF7125197.1"/>
    <property type="molecule type" value="Genomic_DNA"/>
</dbReference>
<organism evidence="2 4">
    <name type="scientific">Aspergillus hiratsukae</name>
    <dbReference type="NCBI Taxonomy" id="1194566"/>
    <lineage>
        <taxon>Eukaryota</taxon>
        <taxon>Fungi</taxon>
        <taxon>Dikarya</taxon>
        <taxon>Ascomycota</taxon>
        <taxon>Pezizomycotina</taxon>
        <taxon>Eurotiomycetes</taxon>
        <taxon>Eurotiomycetidae</taxon>
        <taxon>Eurotiales</taxon>
        <taxon>Aspergillaceae</taxon>
        <taxon>Aspergillus</taxon>
        <taxon>Aspergillus subgen. Fumigati</taxon>
    </lineage>
</organism>
<comment type="caution">
    <text evidence="2">The sequence shown here is derived from an EMBL/GenBank/DDBJ whole genome shotgun (WGS) entry which is preliminary data.</text>
</comment>
<reference evidence="2" key="1">
    <citation type="submission" date="2020-06" db="EMBL/GenBank/DDBJ databases">
        <title>Draft genome sequences of strains closely related to Aspergillus parafelis and Aspergillus hiratsukae.</title>
        <authorList>
            <person name="Dos Santos R.A.C."/>
            <person name="Rivero-Menendez O."/>
            <person name="Steenwyk J.L."/>
            <person name="Mead M.E."/>
            <person name="Goldman G.H."/>
            <person name="Alastruey-Izquierdo A."/>
            <person name="Rokas A."/>
        </authorList>
    </citation>
    <scope>NUCLEOTIDE SEQUENCE</scope>
    <source>
        <strain evidence="2">CNM-CM5793</strain>
        <strain evidence="3">CNM-CM6106</strain>
    </source>
</reference>
<feature type="compositionally biased region" description="Basic and acidic residues" evidence="1">
    <location>
        <begin position="122"/>
        <end position="148"/>
    </location>
</feature>
<evidence type="ECO:0000313" key="2">
    <source>
        <dbReference type="EMBL" id="KAF7125197.1"/>
    </source>
</evidence>
<evidence type="ECO:0000256" key="1">
    <source>
        <dbReference type="SAM" id="MobiDB-lite"/>
    </source>
</evidence>
<protein>
    <submittedName>
        <fullName evidence="2">Uncharacterized protein</fullName>
    </submittedName>
</protein>
<dbReference type="Proteomes" id="UP000662466">
    <property type="component" value="Unassembled WGS sequence"/>
</dbReference>
<feature type="compositionally biased region" description="Acidic residues" evidence="1">
    <location>
        <begin position="161"/>
        <end position="179"/>
    </location>
</feature>
<dbReference type="AlphaFoldDB" id="A0A8H6UFV2"/>
<proteinExistence type="predicted"/>
<evidence type="ECO:0000313" key="4">
    <source>
        <dbReference type="Proteomes" id="UP000630445"/>
    </source>
</evidence>
<evidence type="ECO:0000313" key="3">
    <source>
        <dbReference type="EMBL" id="KAF7167588.1"/>
    </source>
</evidence>
<dbReference type="OrthoDB" id="5412936at2759"/>
<name>A0A8H6UFV2_9EURO</name>
<keyword evidence="4" id="KW-1185">Reference proteome</keyword>
<dbReference type="Proteomes" id="UP000630445">
    <property type="component" value="Unassembled WGS sequence"/>
</dbReference>
<feature type="region of interest" description="Disordered" evidence="1">
    <location>
        <begin position="122"/>
        <end position="190"/>
    </location>
</feature>
<accession>A0A8H6UFV2</accession>
<dbReference type="EMBL" id="JACBAF010002106">
    <property type="protein sequence ID" value="KAF7167588.1"/>
    <property type="molecule type" value="Genomic_DNA"/>
</dbReference>